<evidence type="ECO:0000256" key="2">
    <source>
        <dbReference type="ARBA" id="ARBA00023136"/>
    </source>
</evidence>
<dbReference type="InterPro" id="IPR017689">
    <property type="entry name" value="BamD"/>
</dbReference>
<dbReference type="Gene3D" id="1.25.40.10">
    <property type="entry name" value="Tetratricopeptide repeat domain"/>
    <property type="match status" value="1"/>
</dbReference>
<dbReference type="KEGG" id="had:CDV25_07070"/>
<evidence type="ECO:0000256" key="1">
    <source>
        <dbReference type="ARBA" id="ARBA00022729"/>
    </source>
</evidence>
<evidence type="ECO:0000259" key="5">
    <source>
        <dbReference type="Pfam" id="PF13525"/>
    </source>
</evidence>
<accession>A0A2U8FFN5</accession>
<reference evidence="7 8" key="1">
    <citation type="journal article" date="2014" name="Genome Announc.">
        <title>Draft genome sequences of eight enterohepatic helicobacter species isolated from both laboratory and wild rodents.</title>
        <authorList>
            <person name="Sheh A."/>
            <person name="Shen Z."/>
            <person name="Fox J.G."/>
        </authorList>
    </citation>
    <scope>NUCLEOTIDE SEQUENCE [LARGE SCALE GENOMIC DNA]</scope>
    <source>
        <strain evidence="7 8">MIT-03-7007</strain>
    </source>
</reference>
<protein>
    <submittedName>
        <fullName evidence="6">Outer membrane protein assembly factor BamD</fullName>
    </submittedName>
</protein>
<evidence type="ECO:0000256" key="3">
    <source>
        <dbReference type="ARBA" id="ARBA00023237"/>
    </source>
</evidence>
<dbReference type="Pfam" id="PF13525">
    <property type="entry name" value="YfiO"/>
    <property type="match status" value="1"/>
</dbReference>
<name>A0A2U8FFN5_9HELI</name>
<evidence type="ECO:0000256" key="4">
    <source>
        <dbReference type="SAM" id="SignalP"/>
    </source>
</evidence>
<dbReference type="InterPro" id="IPR039565">
    <property type="entry name" value="BamD-like"/>
</dbReference>
<gene>
    <name evidence="7" type="primary">bamD</name>
    <name evidence="6" type="ORF">CDV25_07070</name>
    <name evidence="7" type="ORF">LS72_003895</name>
</gene>
<proteinExistence type="predicted"/>
<dbReference type="EMBL" id="JRPC02000008">
    <property type="protein sequence ID" value="TLE16273.1"/>
    <property type="molecule type" value="Genomic_DNA"/>
</dbReference>
<evidence type="ECO:0000313" key="8">
    <source>
        <dbReference type="Proteomes" id="UP000029920"/>
    </source>
</evidence>
<dbReference type="Proteomes" id="UP000244890">
    <property type="component" value="Chromosome"/>
</dbReference>
<dbReference type="EMBL" id="CP021886">
    <property type="protein sequence ID" value="AWI35100.1"/>
    <property type="molecule type" value="Genomic_DNA"/>
</dbReference>
<dbReference type="NCBIfam" id="TIGR03302">
    <property type="entry name" value="OM_YfiO"/>
    <property type="match status" value="1"/>
</dbReference>
<feature type="signal peptide" evidence="4">
    <location>
        <begin position="1"/>
        <end position="22"/>
    </location>
</feature>
<sequence>MKFFKICFLSIGILIGFIGLSACSSKTNSGLALDEINKSADYWYENMLKEIRNGDLEKADSYFVSLQSEHLNSPLLSEAMLILGRAHMQAEEYLLASFYFDEFIKRFGDEKNIDFVEFLKLQANYFAFAKQHRDQQLLIDSIKLAEKFGEKYPYSRYRPFSDMILLRLQLANLSLEKEIIRVYKKKDKEQAVEYYQKKIDENAWMKDIFYQEAKSPWYQKIFEW</sequence>
<dbReference type="AlphaFoldDB" id="A0A2U8FFN5"/>
<keyword evidence="1 4" id="KW-0732">Signal</keyword>
<keyword evidence="2" id="KW-0472">Membrane</keyword>
<dbReference type="OrthoDB" id="5342947at2"/>
<evidence type="ECO:0000313" key="6">
    <source>
        <dbReference type="EMBL" id="AWI35100.1"/>
    </source>
</evidence>
<keyword evidence="8" id="KW-1185">Reference proteome</keyword>
<reference evidence="6 9" key="2">
    <citation type="submission" date="2017-06" db="EMBL/GenBank/DDBJ databases">
        <title>Complete genome of Helicobacter apodemus.</title>
        <authorList>
            <person name="Cho S."/>
        </authorList>
    </citation>
    <scope>NUCLEOTIDE SEQUENCE [LARGE SCALE GENOMIC DNA]</scope>
    <source>
        <strain evidence="6">SCJK1</strain>
        <strain evidence="9">SNUVETPUB-15-01</strain>
    </source>
</reference>
<keyword evidence="3" id="KW-0998">Cell outer membrane</keyword>
<dbReference type="PROSITE" id="PS51257">
    <property type="entry name" value="PROKAR_LIPOPROTEIN"/>
    <property type="match status" value="1"/>
</dbReference>
<evidence type="ECO:0000313" key="7">
    <source>
        <dbReference type="EMBL" id="TLE16273.1"/>
    </source>
</evidence>
<dbReference type="Proteomes" id="UP000029920">
    <property type="component" value="Unassembled WGS sequence"/>
</dbReference>
<evidence type="ECO:0000313" key="9">
    <source>
        <dbReference type="Proteomes" id="UP000244890"/>
    </source>
</evidence>
<feature type="domain" description="Outer membrane lipoprotein BamD-like" evidence="5">
    <location>
        <begin position="39"/>
        <end position="192"/>
    </location>
</feature>
<dbReference type="InterPro" id="IPR011990">
    <property type="entry name" value="TPR-like_helical_dom_sf"/>
</dbReference>
<reference evidence="7" key="3">
    <citation type="submission" date="2018-04" db="EMBL/GenBank/DDBJ databases">
        <authorList>
            <person name="Sheh A."/>
            <person name="Shen Z."/>
            <person name="Mannion A.J."/>
            <person name="Fox J.G."/>
        </authorList>
    </citation>
    <scope>NUCLEOTIDE SEQUENCE</scope>
    <source>
        <strain evidence="7">MIT-03-7007</strain>
    </source>
</reference>
<feature type="chain" id="PRO_5033328397" evidence="4">
    <location>
        <begin position="23"/>
        <end position="224"/>
    </location>
</feature>
<organism evidence="6 9">
    <name type="scientific">Helicobacter apodemus</name>
    <dbReference type="NCBI Taxonomy" id="135569"/>
    <lineage>
        <taxon>Bacteria</taxon>
        <taxon>Pseudomonadati</taxon>
        <taxon>Campylobacterota</taxon>
        <taxon>Epsilonproteobacteria</taxon>
        <taxon>Campylobacterales</taxon>
        <taxon>Helicobacteraceae</taxon>
        <taxon>Helicobacter</taxon>
    </lineage>
</organism>